<keyword evidence="2" id="KW-1185">Reference proteome</keyword>
<reference evidence="1" key="1">
    <citation type="submission" date="2023-01" db="EMBL/GenBank/DDBJ databases">
        <title>Genome assembly of the deep-sea coral Lophelia pertusa.</title>
        <authorList>
            <person name="Herrera S."/>
            <person name="Cordes E."/>
        </authorList>
    </citation>
    <scope>NUCLEOTIDE SEQUENCE</scope>
    <source>
        <strain evidence="1">USNM1676648</strain>
        <tissue evidence="1">Polyp</tissue>
    </source>
</reference>
<proteinExistence type="predicted"/>
<accession>A0A9W9Y853</accession>
<dbReference type="Proteomes" id="UP001163046">
    <property type="component" value="Unassembled WGS sequence"/>
</dbReference>
<dbReference type="EMBL" id="MU827820">
    <property type="protein sequence ID" value="KAJ7322051.1"/>
    <property type="molecule type" value="Genomic_DNA"/>
</dbReference>
<gene>
    <name evidence="1" type="ORF">OS493_033214</name>
</gene>
<protein>
    <submittedName>
        <fullName evidence="1">Uncharacterized protein</fullName>
    </submittedName>
</protein>
<name>A0A9W9Y853_9CNID</name>
<sequence length="150" mass="16933">MKELSRRGDVPAIGYNISKAFKAGHLKDKAGLLGILKTISQNLSRKKKGKRYSATTKDFYEVLLTIGGPRLCEFMSHNLDGPHIHSTMVWRNKNVISYMLGGHRENIVEIAGLYKKAKEMMSLQHDVPYITKQIARGMGVLRKERGTPHL</sequence>
<evidence type="ECO:0000313" key="1">
    <source>
        <dbReference type="EMBL" id="KAJ7322051.1"/>
    </source>
</evidence>
<dbReference type="AlphaFoldDB" id="A0A9W9Y853"/>
<comment type="caution">
    <text evidence="1">The sequence shown here is derived from an EMBL/GenBank/DDBJ whole genome shotgun (WGS) entry which is preliminary data.</text>
</comment>
<evidence type="ECO:0000313" key="2">
    <source>
        <dbReference type="Proteomes" id="UP001163046"/>
    </source>
</evidence>
<organism evidence="1 2">
    <name type="scientific">Desmophyllum pertusum</name>
    <dbReference type="NCBI Taxonomy" id="174260"/>
    <lineage>
        <taxon>Eukaryota</taxon>
        <taxon>Metazoa</taxon>
        <taxon>Cnidaria</taxon>
        <taxon>Anthozoa</taxon>
        <taxon>Hexacorallia</taxon>
        <taxon>Scleractinia</taxon>
        <taxon>Caryophylliina</taxon>
        <taxon>Caryophylliidae</taxon>
        <taxon>Desmophyllum</taxon>
    </lineage>
</organism>